<dbReference type="CDD" id="cd06577">
    <property type="entry name" value="PASTA_pknB"/>
    <property type="match status" value="1"/>
</dbReference>
<dbReference type="AlphaFoldDB" id="A0A3G9K1F5"/>
<dbReference type="Proteomes" id="UP000273154">
    <property type="component" value="Chromosome"/>
</dbReference>
<dbReference type="Gene3D" id="3.30.10.20">
    <property type="match status" value="1"/>
</dbReference>
<reference evidence="4" key="1">
    <citation type="submission" date="2018-11" db="EMBL/GenBank/DDBJ databases">
        <title>Comparative genomics of Parolsenella catena and Libanicoccus massiliensis: Reclassification of Libanicoccus massiliensis as Parolsenella massiliensis comb. nov.</title>
        <authorList>
            <person name="Sakamoto M."/>
            <person name="Ikeyama N."/>
            <person name="Murakami T."/>
            <person name="Mori H."/>
            <person name="Yuki M."/>
            <person name="Ohkuma M."/>
        </authorList>
    </citation>
    <scope>NUCLEOTIDE SEQUENCE [LARGE SCALE GENOMIC DNA]</scope>
    <source>
        <strain evidence="4">JCM 31932</strain>
    </source>
</reference>
<gene>
    <name evidence="3" type="ORF">Pcatena_07130</name>
</gene>
<proteinExistence type="predicted"/>
<evidence type="ECO:0000313" key="4">
    <source>
        <dbReference type="Proteomes" id="UP000273154"/>
    </source>
</evidence>
<name>A0A3G9K1F5_9ACTN</name>
<dbReference type="EMBL" id="AP019367">
    <property type="protein sequence ID" value="BBH50126.1"/>
    <property type="molecule type" value="Genomic_DNA"/>
</dbReference>
<feature type="domain" description="PASTA" evidence="2">
    <location>
        <begin position="98"/>
        <end position="164"/>
    </location>
</feature>
<dbReference type="InterPro" id="IPR005543">
    <property type="entry name" value="PASTA_dom"/>
</dbReference>
<keyword evidence="1" id="KW-0472">Membrane</keyword>
<dbReference type="GeneID" id="88848841"/>
<sequence length="167" mass="17227">MKCPHCGADLGEGLLPARCPACGRGLGAGASRSNPLAARELAERAAASRRSVEGLSGRGRGRRDRSQTTKRVTRILLAFVLVAVFCAAVAFVAYRAEIIGGRTVPDVVGWSAQSAQTRLEECGFSVGVNEVTSTEQDPGKVVSEAPSAGARIASGSTVTIDVAASQQ</sequence>
<dbReference type="RefSeq" id="WP_172596368.1">
    <property type="nucleotide sequence ID" value="NZ_AP019367.1"/>
</dbReference>
<dbReference type="KEGG" id="pcat:Pcatena_07130"/>
<keyword evidence="4" id="KW-1185">Reference proteome</keyword>
<organism evidence="3 4">
    <name type="scientific">Parolsenella catena</name>
    <dbReference type="NCBI Taxonomy" id="2003188"/>
    <lineage>
        <taxon>Bacteria</taxon>
        <taxon>Bacillati</taxon>
        <taxon>Actinomycetota</taxon>
        <taxon>Coriobacteriia</taxon>
        <taxon>Coriobacteriales</taxon>
        <taxon>Atopobiaceae</taxon>
        <taxon>Parolsenella</taxon>
    </lineage>
</organism>
<dbReference type="PROSITE" id="PS51178">
    <property type="entry name" value="PASTA"/>
    <property type="match status" value="1"/>
</dbReference>
<protein>
    <recommendedName>
        <fullName evidence="2">PASTA domain-containing protein</fullName>
    </recommendedName>
</protein>
<evidence type="ECO:0000259" key="2">
    <source>
        <dbReference type="PROSITE" id="PS51178"/>
    </source>
</evidence>
<accession>A0A3G9K1F5</accession>
<dbReference type="SUPFAM" id="SSF54184">
    <property type="entry name" value="Penicillin-binding protein 2x (pbp-2x), c-terminal domain"/>
    <property type="match status" value="1"/>
</dbReference>
<feature type="transmembrane region" description="Helical" evidence="1">
    <location>
        <begin position="72"/>
        <end position="94"/>
    </location>
</feature>
<evidence type="ECO:0000313" key="3">
    <source>
        <dbReference type="EMBL" id="BBH50126.1"/>
    </source>
</evidence>
<evidence type="ECO:0000256" key="1">
    <source>
        <dbReference type="SAM" id="Phobius"/>
    </source>
</evidence>
<keyword evidence="1" id="KW-1133">Transmembrane helix</keyword>
<keyword evidence="1" id="KW-0812">Transmembrane</keyword>
<dbReference type="Pfam" id="PF03793">
    <property type="entry name" value="PASTA"/>
    <property type="match status" value="1"/>
</dbReference>
<dbReference type="SMART" id="SM00740">
    <property type="entry name" value="PASTA"/>
    <property type="match status" value="1"/>
</dbReference>